<dbReference type="GO" id="GO:0008379">
    <property type="term" value="F:thioredoxin peroxidase activity"/>
    <property type="evidence" value="ECO:0007669"/>
    <property type="project" value="TreeGrafter"/>
</dbReference>
<dbReference type="PANTHER" id="PTHR42801:SF4">
    <property type="entry name" value="AHPC_TSA FAMILY PROTEIN"/>
    <property type="match status" value="1"/>
</dbReference>
<name>A0A2Z2NXS8_9GAMM</name>
<dbReference type="Pfam" id="PF00578">
    <property type="entry name" value="AhpC-TSA"/>
    <property type="match status" value="1"/>
</dbReference>
<evidence type="ECO:0000256" key="9">
    <source>
        <dbReference type="ARBA" id="ARBA00032824"/>
    </source>
</evidence>
<dbReference type="RefSeq" id="WP_088920893.1">
    <property type="nucleotide sequence ID" value="NZ_CP018632.1"/>
</dbReference>
<feature type="active site" description="Cysteine sulfenic acid (-SOH) intermediate; for peroxidase activity" evidence="13">
    <location>
        <position position="46"/>
    </location>
</feature>
<evidence type="ECO:0000256" key="13">
    <source>
        <dbReference type="PIRSR" id="PIRSR000239-1"/>
    </source>
</evidence>
<evidence type="ECO:0000313" key="16">
    <source>
        <dbReference type="Proteomes" id="UP000250079"/>
    </source>
</evidence>
<reference evidence="15 16" key="1">
    <citation type="submission" date="2016-12" db="EMBL/GenBank/DDBJ databases">
        <authorList>
            <person name="Song W.-J."/>
            <person name="Kurnit D.M."/>
        </authorList>
    </citation>
    <scope>NUCLEOTIDE SEQUENCE [LARGE SCALE GENOMIC DNA]</scope>
    <source>
        <strain evidence="15 16">IMCC3135</strain>
    </source>
</reference>
<dbReference type="AlphaFoldDB" id="A0A2Z2NXS8"/>
<dbReference type="InterPro" id="IPR036249">
    <property type="entry name" value="Thioredoxin-like_sf"/>
</dbReference>
<dbReference type="FunFam" id="3.40.30.10:FF:000007">
    <property type="entry name" value="Thioredoxin-dependent thiol peroxidase"/>
    <property type="match status" value="1"/>
</dbReference>
<dbReference type="Proteomes" id="UP000250079">
    <property type="component" value="Chromosome"/>
</dbReference>
<dbReference type="Gene3D" id="3.40.30.10">
    <property type="entry name" value="Glutaredoxin"/>
    <property type="match status" value="1"/>
</dbReference>
<dbReference type="SUPFAM" id="SSF52833">
    <property type="entry name" value="Thioredoxin-like"/>
    <property type="match status" value="1"/>
</dbReference>
<gene>
    <name evidence="15" type="primary">bcp</name>
    <name evidence="15" type="ORF">IMCC3135_30120</name>
</gene>
<evidence type="ECO:0000256" key="3">
    <source>
        <dbReference type="ARBA" id="ARBA00013017"/>
    </source>
</evidence>
<keyword evidence="7" id="KW-1015">Disulfide bond</keyword>
<dbReference type="CDD" id="cd03017">
    <property type="entry name" value="PRX_BCP"/>
    <property type="match status" value="1"/>
</dbReference>
<comment type="similarity">
    <text evidence="10">Belongs to the peroxiredoxin family. BCP/PrxQ subfamily.</text>
</comment>
<dbReference type="EMBL" id="CP018632">
    <property type="protein sequence ID" value="ASJ76073.1"/>
    <property type="molecule type" value="Genomic_DNA"/>
</dbReference>
<dbReference type="PANTHER" id="PTHR42801">
    <property type="entry name" value="THIOREDOXIN-DEPENDENT PEROXIDE REDUCTASE"/>
    <property type="match status" value="1"/>
</dbReference>
<keyword evidence="5" id="KW-0049">Antioxidant</keyword>
<evidence type="ECO:0000256" key="10">
    <source>
        <dbReference type="ARBA" id="ARBA00038489"/>
    </source>
</evidence>
<dbReference type="InterPro" id="IPR013766">
    <property type="entry name" value="Thioredoxin_domain"/>
</dbReference>
<dbReference type="InterPro" id="IPR000866">
    <property type="entry name" value="AhpC/TSA"/>
</dbReference>
<dbReference type="KEGG" id="gai:IMCC3135_30120"/>
<evidence type="ECO:0000256" key="11">
    <source>
        <dbReference type="ARBA" id="ARBA00042639"/>
    </source>
</evidence>
<organism evidence="15 16">
    <name type="scientific">Granulosicoccus antarcticus IMCC3135</name>
    <dbReference type="NCBI Taxonomy" id="1192854"/>
    <lineage>
        <taxon>Bacteria</taxon>
        <taxon>Pseudomonadati</taxon>
        <taxon>Pseudomonadota</taxon>
        <taxon>Gammaproteobacteria</taxon>
        <taxon>Chromatiales</taxon>
        <taxon>Granulosicoccaceae</taxon>
        <taxon>Granulosicoccus</taxon>
    </lineage>
</organism>
<evidence type="ECO:0000256" key="8">
    <source>
        <dbReference type="ARBA" id="ARBA00023284"/>
    </source>
</evidence>
<proteinExistence type="inferred from homology"/>
<evidence type="ECO:0000256" key="5">
    <source>
        <dbReference type="ARBA" id="ARBA00022862"/>
    </source>
</evidence>
<evidence type="ECO:0000256" key="7">
    <source>
        <dbReference type="ARBA" id="ARBA00023157"/>
    </source>
</evidence>
<dbReference type="PROSITE" id="PS51352">
    <property type="entry name" value="THIOREDOXIN_2"/>
    <property type="match status" value="1"/>
</dbReference>
<keyword evidence="4 15" id="KW-0575">Peroxidase</keyword>
<dbReference type="OrthoDB" id="9812811at2"/>
<evidence type="ECO:0000313" key="15">
    <source>
        <dbReference type="EMBL" id="ASJ76073.1"/>
    </source>
</evidence>
<dbReference type="InterPro" id="IPR050924">
    <property type="entry name" value="Peroxiredoxin_BCP/PrxQ"/>
</dbReference>
<dbReference type="EC" id="1.11.1.24" evidence="3"/>
<dbReference type="PIRSF" id="PIRSF000239">
    <property type="entry name" value="AHPC"/>
    <property type="match status" value="1"/>
</dbReference>
<dbReference type="InterPro" id="IPR024706">
    <property type="entry name" value="Peroxiredoxin_AhpC-typ"/>
</dbReference>
<sequence>MSIPDLDKPAPSFDLPATGGQNISLPSLKGSKVVLYFYPRDATPGCTTESQNFRDSIDAFTAAGVVILGLSQDTVASHEKFKTKQEMPFELLSDEDGSVCRAYDVIKLKKMYGKEFEGIERSTFLIDEAGVLRQQWRKVKVPGHVDEVLEAVQAL</sequence>
<comment type="subunit">
    <text evidence="2">Monomer.</text>
</comment>
<evidence type="ECO:0000259" key="14">
    <source>
        <dbReference type="PROSITE" id="PS51352"/>
    </source>
</evidence>
<keyword evidence="6 15" id="KW-0560">Oxidoreductase</keyword>
<keyword evidence="16" id="KW-1185">Reference proteome</keyword>
<feature type="domain" description="Thioredoxin" evidence="14">
    <location>
        <begin position="4"/>
        <end position="155"/>
    </location>
</feature>
<dbReference type="GO" id="GO:0045454">
    <property type="term" value="P:cell redox homeostasis"/>
    <property type="evidence" value="ECO:0007669"/>
    <property type="project" value="TreeGrafter"/>
</dbReference>
<evidence type="ECO:0000256" key="6">
    <source>
        <dbReference type="ARBA" id="ARBA00023002"/>
    </source>
</evidence>
<comment type="function">
    <text evidence="1">Thiol-specific peroxidase that catalyzes the reduction of hydrogen peroxide and organic hydroperoxides to water and alcohols, respectively. Plays a role in cell protection against oxidative stress by detoxifying peroxides and as sensor of hydrogen peroxide-mediated signaling events.</text>
</comment>
<keyword evidence="8" id="KW-0676">Redox-active center</keyword>
<dbReference type="GO" id="GO:0005737">
    <property type="term" value="C:cytoplasm"/>
    <property type="evidence" value="ECO:0007669"/>
    <property type="project" value="TreeGrafter"/>
</dbReference>
<comment type="catalytic activity">
    <reaction evidence="12">
        <text>a hydroperoxide + [thioredoxin]-dithiol = an alcohol + [thioredoxin]-disulfide + H2O</text>
        <dbReference type="Rhea" id="RHEA:62620"/>
        <dbReference type="Rhea" id="RHEA-COMP:10698"/>
        <dbReference type="Rhea" id="RHEA-COMP:10700"/>
        <dbReference type="ChEBI" id="CHEBI:15377"/>
        <dbReference type="ChEBI" id="CHEBI:29950"/>
        <dbReference type="ChEBI" id="CHEBI:30879"/>
        <dbReference type="ChEBI" id="CHEBI:35924"/>
        <dbReference type="ChEBI" id="CHEBI:50058"/>
        <dbReference type="EC" id="1.11.1.24"/>
    </reaction>
</comment>
<accession>A0A2Z2NXS8</accession>
<dbReference type="GO" id="GO:0034599">
    <property type="term" value="P:cellular response to oxidative stress"/>
    <property type="evidence" value="ECO:0007669"/>
    <property type="project" value="TreeGrafter"/>
</dbReference>
<evidence type="ECO:0000256" key="1">
    <source>
        <dbReference type="ARBA" id="ARBA00003330"/>
    </source>
</evidence>
<evidence type="ECO:0000256" key="2">
    <source>
        <dbReference type="ARBA" id="ARBA00011245"/>
    </source>
</evidence>
<protein>
    <recommendedName>
        <fullName evidence="3">thioredoxin-dependent peroxiredoxin</fullName>
        <ecNumber evidence="3">1.11.1.24</ecNumber>
    </recommendedName>
    <alternativeName>
        <fullName evidence="9">Thioredoxin peroxidase</fullName>
    </alternativeName>
    <alternativeName>
        <fullName evidence="11">Thioredoxin-dependent peroxiredoxin Bcp</fullName>
    </alternativeName>
</protein>
<evidence type="ECO:0000256" key="12">
    <source>
        <dbReference type="ARBA" id="ARBA00049091"/>
    </source>
</evidence>
<evidence type="ECO:0000256" key="4">
    <source>
        <dbReference type="ARBA" id="ARBA00022559"/>
    </source>
</evidence>